<dbReference type="EMBL" id="AGNL01043867">
    <property type="protein sequence ID" value="EJK50381.1"/>
    <property type="molecule type" value="Genomic_DNA"/>
</dbReference>
<dbReference type="eggNOG" id="ENOG502RXRT">
    <property type="taxonomic scope" value="Eukaryota"/>
</dbReference>
<dbReference type="Proteomes" id="UP000266841">
    <property type="component" value="Unassembled WGS sequence"/>
</dbReference>
<reference evidence="2 3" key="1">
    <citation type="journal article" date="2012" name="Genome Biol.">
        <title>Genome and low-iron response of an oceanic diatom adapted to chronic iron limitation.</title>
        <authorList>
            <person name="Lommer M."/>
            <person name="Specht M."/>
            <person name="Roy A.S."/>
            <person name="Kraemer L."/>
            <person name="Andreson R."/>
            <person name="Gutowska M.A."/>
            <person name="Wolf J."/>
            <person name="Bergner S.V."/>
            <person name="Schilhabel M.B."/>
            <person name="Klostermeier U.C."/>
            <person name="Beiko R.G."/>
            <person name="Rosenstiel P."/>
            <person name="Hippler M."/>
            <person name="Laroche J."/>
        </authorList>
    </citation>
    <scope>NUCLEOTIDE SEQUENCE [LARGE SCALE GENOMIC DNA]</scope>
    <source>
        <strain evidence="2 3">CCMP1005</strain>
    </source>
</reference>
<feature type="compositionally biased region" description="Basic and acidic residues" evidence="1">
    <location>
        <begin position="139"/>
        <end position="152"/>
    </location>
</feature>
<evidence type="ECO:0000256" key="1">
    <source>
        <dbReference type="SAM" id="MobiDB-lite"/>
    </source>
</evidence>
<proteinExistence type="predicted"/>
<sequence length="290" mass="32608">MVIRVAKRISDVLGWWRNGRRPDQKEALVKHVVKMKKWREHLGRISAVRNESGRGGEPGWGKAKQGRYAYASLNGRRRQVQCHTSPHVAEKMMITGSLIALFGLASHNLESRTPDRRRNSSVAATSRGGGRTAKRTTQNRKEGRKSEVDNLARRLGLHQPPKSKKRPKSSLVSTKVRLQYATKGHAALRGFLDESTVKMLYDECNRVSAIETLSAWQQKVDVQARRGKQNAHAVATKLGSVEECQDMLDSGADELPFLQFFNIWKRDDAPTVRRVCLSPHLAETASILLD</sequence>
<accession>K0RN72</accession>
<evidence type="ECO:0000313" key="2">
    <source>
        <dbReference type="EMBL" id="EJK50381.1"/>
    </source>
</evidence>
<gene>
    <name evidence="2" type="ORF">THAOC_30660</name>
</gene>
<comment type="caution">
    <text evidence="2">The sequence shown here is derived from an EMBL/GenBank/DDBJ whole genome shotgun (WGS) entry which is preliminary data.</text>
</comment>
<feature type="region of interest" description="Disordered" evidence="1">
    <location>
        <begin position="110"/>
        <end position="173"/>
    </location>
</feature>
<keyword evidence="3" id="KW-1185">Reference proteome</keyword>
<evidence type="ECO:0000313" key="3">
    <source>
        <dbReference type="Proteomes" id="UP000266841"/>
    </source>
</evidence>
<name>K0RN72_THAOC</name>
<protein>
    <submittedName>
        <fullName evidence="2">Uncharacterized protein</fullName>
    </submittedName>
</protein>
<feature type="non-terminal residue" evidence="2">
    <location>
        <position position="290"/>
    </location>
</feature>
<dbReference type="AlphaFoldDB" id="K0RN72"/>
<organism evidence="2 3">
    <name type="scientific">Thalassiosira oceanica</name>
    <name type="common">Marine diatom</name>
    <dbReference type="NCBI Taxonomy" id="159749"/>
    <lineage>
        <taxon>Eukaryota</taxon>
        <taxon>Sar</taxon>
        <taxon>Stramenopiles</taxon>
        <taxon>Ochrophyta</taxon>
        <taxon>Bacillariophyta</taxon>
        <taxon>Coscinodiscophyceae</taxon>
        <taxon>Thalassiosirophycidae</taxon>
        <taxon>Thalassiosirales</taxon>
        <taxon>Thalassiosiraceae</taxon>
        <taxon>Thalassiosira</taxon>
    </lineage>
</organism>